<evidence type="ECO:0000256" key="2">
    <source>
        <dbReference type="ARBA" id="ARBA00008335"/>
    </source>
</evidence>
<evidence type="ECO:0000313" key="10">
    <source>
        <dbReference type="EMBL" id="ODQ48027.1"/>
    </source>
</evidence>
<feature type="non-terminal residue" evidence="10">
    <location>
        <position position="84"/>
    </location>
</feature>
<dbReference type="Proteomes" id="UP000094455">
    <property type="component" value="Unassembled WGS sequence"/>
</dbReference>
<dbReference type="SUPFAM" id="SSF103473">
    <property type="entry name" value="MFS general substrate transporter"/>
    <property type="match status" value="1"/>
</dbReference>
<dbReference type="STRING" id="763406.A0A1E3NPK9"/>
<sequence>LVSIIGSLWLGTFLSAADTTIVSTTANTIASSMNGSDKLTWIATSYLLTNTIFQPLVGRFSDVFGRRTVLLIAQFWFALGCLCC</sequence>
<dbReference type="PROSITE" id="PS00216">
    <property type="entry name" value="SUGAR_TRANSPORT_1"/>
    <property type="match status" value="1"/>
</dbReference>
<evidence type="ECO:0000313" key="11">
    <source>
        <dbReference type="Proteomes" id="UP000094455"/>
    </source>
</evidence>
<evidence type="ECO:0000256" key="4">
    <source>
        <dbReference type="ARBA" id="ARBA00022692"/>
    </source>
</evidence>
<dbReference type="EMBL" id="KV454002">
    <property type="protein sequence ID" value="ODQ48027.1"/>
    <property type="molecule type" value="Genomic_DNA"/>
</dbReference>
<dbReference type="GO" id="GO:0015174">
    <property type="term" value="F:basic amino acid transmembrane transporter activity"/>
    <property type="evidence" value="ECO:0007669"/>
    <property type="project" value="TreeGrafter"/>
</dbReference>
<comment type="subcellular location">
    <subcellularLocation>
        <location evidence="1">Endomembrane system</location>
        <topology evidence="1">Multi-pass membrane protein</topology>
    </subcellularLocation>
</comment>
<accession>A0A1E3NPK9</accession>
<dbReference type="GO" id="GO:0012505">
    <property type="term" value="C:endomembrane system"/>
    <property type="evidence" value="ECO:0007669"/>
    <property type="project" value="UniProtKB-SubCell"/>
</dbReference>
<keyword evidence="3" id="KW-0813">Transport</keyword>
<dbReference type="GO" id="GO:0000329">
    <property type="term" value="C:fungal-type vacuole membrane"/>
    <property type="evidence" value="ECO:0007669"/>
    <property type="project" value="TreeGrafter"/>
</dbReference>
<organism evidence="10 11">
    <name type="scientific">Pichia membranifaciens NRRL Y-2026</name>
    <dbReference type="NCBI Taxonomy" id="763406"/>
    <lineage>
        <taxon>Eukaryota</taxon>
        <taxon>Fungi</taxon>
        <taxon>Dikarya</taxon>
        <taxon>Ascomycota</taxon>
        <taxon>Saccharomycotina</taxon>
        <taxon>Pichiomycetes</taxon>
        <taxon>Pichiales</taxon>
        <taxon>Pichiaceae</taxon>
        <taxon>Pichia</taxon>
    </lineage>
</organism>
<proteinExistence type="inferred from homology"/>
<keyword evidence="8" id="KW-0732">Signal</keyword>
<keyword evidence="4" id="KW-0812">Transmembrane</keyword>
<dbReference type="PROSITE" id="PS50850">
    <property type="entry name" value="MFS"/>
    <property type="match status" value="1"/>
</dbReference>
<dbReference type="OrthoDB" id="10021397at2759"/>
<keyword evidence="11" id="KW-1185">Reference proteome</keyword>
<dbReference type="AlphaFoldDB" id="A0A1E3NPK9"/>
<evidence type="ECO:0000256" key="8">
    <source>
        <dbReference type="SAM" id="SignalP"/>
    </source>
</evidence>
<feature type="signal peptide" evidence="8">
    <location>
        <begin position="1"/>
        <end position="19"/>
    </location>
</feature>
<dbReference type="InterPro" id="IPR020846">
    <property type="entry name" value="MFS_dom"/>
</dbReference>
<evidence type="ECO:0000256" key="7">
    <source>
        <dbReference type="ARBA" id="ARBA00044273"/>
    </source>
</evidence>
<evidence type="ECO:0000256" key="1">
    <source>
        <dbReference type="ARBA" id="ARBA00004127"/>
    </source>
</evidence>
<gene>
    <name evidence="10" type="ORF">PICMEDRAFT_23268</name>
</gene>
<dbReference type="PANTHER" id="PTHR23501">
    <property type="entry name" value="MAJOR FACILITATOR SUPERFAMILY"/>
    <property type="match status" value="1"/>
</dbReference>
<reference evidence="10 11" key="1">
    <citation type="journal article" date="2016" name="Proc. Natl. Acad. Sci. U.S.A.">
        <title>Comparative genomics of biotechnologically important yeasts.</title>
        <authorList>
            <person name="Riley R."/>
            <person name="Haridas S."/>
            <person name="Wolfe K.H."/>
            <person name="Lopes M.R."/>
            <person name="Hittinger C.T."/>
            <person name="Goeker M."/>
            <person name="Salamov A.A."/>
            <person name="Wisecaver J.H."/>
            <person name="Long T.M."/>
            <person name="Calvey C.H."/>
            <person name="Aerts A.L."/>
            <person name="Barry K.W."/>
            <person name="Choi C."/>
            <person name="Clum A."/>
            <person name="Coughlan A.Y."/>
            <person name="Deshpande S."/>
            <person name="Douglass A.P."/>
            <person name="Hanson S.J."/>
            <person name="Klenk H.-P."/>
            <person name="LaButti K.M."/>
            <person name="Lapidus A."/>
            <person name="Lindquist E.A."/>
            <person name="Lipzen A.M."/>
            <person name="Meier-Kolthoff J.P."/>
            <person name="Ohm R.A."/>
            <person name="Otillar R.P."/>
            <person name="Pangilinan J.L."/>
            <person name="Peng Y."/>
            <person name="Rokas A."/>
            <person name="Rosa C.A."/>
            <person name="Scheuner C."/>
            <person name="Sibirny A.A."/>
            <person name="Slot J.C."/>
            <person name="Stielow J.B."/>
            <person name="Sun H."/>
            <person name="Kurtzman C.P."/>
            <person name="Blackwell M."/>
            <person name="Grigoriev I.V."/>
            <person name="Jeffries T.W."/>
        </authorList>
    </citation>
    <scope>NUCLEOTIDE SEQUENCE [LARGE SCALE GENOMIC DNA]</scope>
    <source>
        <strain evidence="10 11">NRRL Y-2026</strain>
    </source>
</reference>
<evidence type="ECO:0000259" key="9">
    <source>
        <dbReference type="PROSITE" id="PS50850"/>
    </source>
</evidence>
<feature type="chain" id="PRO_5009133453" description="MFS-type drug efflux transporter P55" evidence="8">
    <location>
        <begin position="20"/>
        <end position="84"/>
    </location>
</feature>
<feature type="non-terminal residue" evidence="10">
    <location>
        <position position="1"/>
    </location>
</feature>
<dbReference type="InterPro" id="IPR011701">
    <property type="entry name" value="MFS"/>
</dbReference>
<evidence type="ECO:0000256" key="3">
    <source>
        <dbReference type="ARBA" id="ARBA00022448"/>
    </source>
</evidence>
<dbReference type="PANTHER" id="PTHR23501:SF191">
    <property type="entry name" value="VACUOLAR BASIC AMINO ACID TRANSPORTER 4"/>
    <property type="match status" value="1"/>
</dbReference>
<dbReference type="RefSeq" id="XP_019019140.1">
    <property type="nucleotide sequence ID" value="XM_019162303.1"/>
</dbReference>
<dbReference type="InterPro" id="IPR005829">
    <property type="entry name" value="Sugar_transporter_CS"/>
</dbReference>
<evidence type="ECO:0000256" key="5">
    <source>
        <dbReference type="ARBA" id="ARBA00022989"/>
    </source>
</evidence>
<dbReference type="Pfam" id="PF07690">
    <property type="entry name" value="MFS_1"/>
    <property type="match status" value="1"/>
</dbReference>
<keyword evidence="6" id="KW-0472">Membrane</keyword>
<keyword evidence="5" id="KW-1133">Transmembrane helix</keyword>
<feature type="domain" description="Major facilitator superfamily (MFS) profile" evidence="9">
    <location>
        <begin position="4"/>
        <end position="84"/>
    </location>
</feature>
<dbReference type="Gene3D" id="1.20.1250.20">
    <property type="entry name" value="MFS general substrate transporter like domains"/>
    <property type="match status" value="1"/>
</dbReference>
<dbReference type="InterPro" id="IPR036259">
    <property type="entry name" value="MFS_trans_sf"/>
</dbReference>
<protein>
    <recommendedName>
        <fullName evidence="7">MFS-type drug efflux transporter P55</fullName>
    </recommendedName>
</protein>
<comment type="similarity">
    <text evidence="2">Belongs to the major facilitator superfamily.</text>
</comment>
<evidence type="ECO:0000256" key="6">
    <source>
        <dbReference type="ARBA" id="ARBA00023136"/>
    </source>
</evidence>
<dbReference type="GeneID" id="30178990"/>
<name>A0A1E3NPK9_9ASCO</name>